<dbReference type="RefSeq" id="WP_264250465.1">
    <property type="nucleotide sequence ID" value="NZ_CP107567.1"/>
</dbReference>
<evidence type="ECO:0000256" key="1">
    <source>
        <dbReference type="SAM" id="MobiDB-lite"/>
    </source>
</evidence>
<dbReference type="EMBL" id="CP107567">
    <property type="protein sequence ID" value="UYQ66816.1"/>
    <property type="molecule type" value="Genomic_DNA"/>
</dbReference>
<organism evidence="2 3">
    <name type="scientific">Streptomyces peucetius</name>
    <dbReference type="NCBI Taxonomy" id="1950"/>
    <lineage>
        <taxon>Bacteria</taxon>
        <taxon>Bacillati</taxon>
        <taxon>Actinomycetota</taxon>
        <taxon>Actinomycetes</taxon>
        <taxon>Kitasatosporales</taxon>
        <taxon>Streptomycetaceae</taxon>
        <taxon>Streptomyces</taxon>
    </lineage>
</organism>
<feature type="region of interest" description="Disordered" evidence="1">
    <location>
        <begin position="1"/>
        <end position="36"/>
    </location>
</feature>
<proteinExistence type="predicted"/>
<protein>
    <submittedName>
        <fullName evidence="2">Uncharacterized protein</fullName>
    </submittedName>
</protein>
<sequence length="69" mass="7019">MPASEHAAEQSAEHSAEREARSRPAPVAAPRPLPSATVSMRDLLASCAAASAVSTPPRTSDGGTHRDAA</sequence>
<feature type="region of interest" description="Disordered" evidence="1">
    <location>
        <begin position="49"/>
        <end position="69"/>
    </location>
</feature>
<gene>
    <name evidence="2" type="ORF">OGH68_21920</name>
</gene>
<feature type="compositionally biased region" description="Basic and acidic residues" evidence="1">
    <location>
        <begin position="1"/>
        <end position="22"/>
    </location>
</feature>
<evidence type="ECO:0000313" key="3">
    <source>
        <dbReference type="Proteomes" id="UP001163878"/>
    </source>
</evidence>
<keyword evidence="3" id="KW-1185">Reference proteome</keyword>
<accession>A0ABY6IIU0</accession>
<dbReference type="Proteomes" id="UP001163878">
    <property type="component" value="Chromosome"/>
</dbReference>
<evidence type="ECO:0000313" key="2">
    <source>
        <dbReference type="EMBL" id="UYQ66816.1"/>
    </source>
</evidence>
<name>A0ABY6IIU0_STRPE</name>
<reference evidence="2" key="1">
    <citation type="submission" date="2022-10" db="EMBL/GenBank/DDBJ databases">
        <title>Cytochrome P450 Catalyzes Benzene Ring Formation in the Biosynthesis of Trialkyl-Substituted Aromatic Polyketides.</title>
        <authorList>
            <person name="Zhao E."/>
            <person name="Ge H."/>
        </authorList>
    </citation>
    <scope>NUCLEOTIDE SEQUENCE</scope>
    <source>
        <strain evidence="2">NA0869</strain>
    </source>
</reference>